<name>A0A2M8L5H6_9BACT</name>
<gene>
    <name evidence="1" type="ORF">COU96_01860</name>
</gene>
<reference evidence="2" key="1">
    <citation type="submission" date="2017-09" db="EMBL/GenBank/DDBJ databases">
        <title>Depth-based differentiation of microbial function through sediment-hosted aquifers and enrichment of novel symbionts in the deep terrestrial subsurface.</title>
        <authorList>
            <person name="Probst A.J."/>
            <person name="Ladd B."/>
            <person name="Jarett J.K."/>
            <person name="Geller-Mcgrath D.E."/>
            <person name="Sieber C.M.K."/>
            <person name="Emerson J.B."/>
            <person name="Anantharaman K."/>
            <person name="Thomas B.C."/>
            <person name="Malmstrom R."/>
            <person name="Stieglmeier M."/>
            <person name="Klingl A."/>
            <person name="Woyke T."/>
            <person name="Ryan C.M."/>
            <person name="Banfield J.F."/>
        </authorList>
    </citation>
    <scope>NUCLEOTIDE SEQUENCE [LARGE SCALE GENOMIC DNA]</scope>
</reference>
<evidence type="ECO:0000313" key="1">
    <source>
        <dbReference type="EMBL" id="PJE69046.1"/>
    </source>
</evidence>
<proteinExistence type="predicted"/>
<sequence length="230" mass="26867">MAKTKEKAKAIKLRKRGYSYSEILQEVKVAKSTLSGWFKSVQLAKSQKQRLTKKRREAQLKGAQSQKLKRKKITRQLINKGIKEIKTLTRKELFVIGVALYWAEGSKQKENNISQAVAFSNSDPVMIKLFLTWLVDICRIEKSDVKFELYIHESINQSKIKQIEKMWRNLLNLPKSKKIKIRLKRNIRKKPIKKNKNYIGLIKIKIAKSTNLNRKITGWIKGIARNYNGE</sequence>
<dbReference type="Proteomes" id="UP000229500">
    <property type="component" value="Unassembled WGS sequence"/>
</dbReference>
<dbReference type="AlphaFoldDB" id="A0A2M8L5H6"/>
<comment type="caution">
    <text evidence="1">The sequence shown here is derived from an EMBL/GenBank/DDBJ whole genome shotgun (WGS) entry which is preliminary data.</text>
</comment>
<dbReference type="EMBL" id="PFEL01000068">
    <property type="protein sequence ID" value="PJE69046.1"/>
    <property type="molecule type" value="Genomic_DNA"/>
</dbReference>
<evidence type="ECO:0008006" key="3">
    <source>
        <dbReference type="Google" id="ProtNLM"/>
    </source>
</evidence>
<protein>
    <recommendedName>
        <fullName evidence="3">Resolvase HTH domain-containing protein</fullName>
    </recommendedName>
</protein>
<organism evidence="1 2">
    <name type="scientific">Candidatus Shapirobacteria bacterium CG10_big_fil_rev_8_21_14_0_10_38_14</name>
    <dbReference type="NCBI Taxonomy" id="1974483"/>
    <lineage>
        <taxon>Bacteria</taxon>
        <taxon>Candidatus Shapironibacteriota</taxon>
    </lineage>
</organism>
<evidence type="ECO:0000313" key="2">
    <source>
        <dbReference type="Proteomes" id="UP000229500"/>
    </source>
</evidence>
<accession>A0A2M8L5H6</accession>